<proteinExistence type="predicted"/>
<keyword evidence="2" id="KW-1185">Reference proteome</keyword>
<dbReference type="Proteomes" id="UP000789759">
    <property type="component" value="Unassembled WGS sequence"/>
</dbReference>
<dbReference type="OrthoDB" id="2390950at2759"/>
<accession>A0A9N9DGF7</accession>
<organism evidence="1 2">
    <name type="scientific">Cetraspora pellucida</name>
    <dbReference type="NCBI Taxonomy" id="1433469"/>
    <lineage>
        <taxon>Eukaryota</taxon>
        <taxon>Fungi</taxon>
        <taxon>Fungi incertae sedis</taxon>
        <taxon>Mucoromycota</taxon>
        <taxon>Glomeromycotina</taxon>
        <taxon>Glomeromycetes</taxon>
        <taxon>Diversisporales</taxon>
        <taxon>Gigasporaceae</taxon>
        <taxon>Cetraspora</taxon>
    </lineage>
</organism>
<evidence type="ECO:0000313" key="2">
    <source>
        <dbReference type="Proteomes" id="UP000789759"/>
    </source>
</evidence>
<sequence length="273" mass="32538">MPPLNKKRCQLKAARKSKSKHTYLEKNRTVYEYDEQDNYKQINEELNNHMWINEKINKRATNYFDILLLDTVLKKATQNIQLITFYLSFVSAYFLASNTTSICVLSDAVALVQLVKENRKKNIKRIIKKIIKENTKKNIKKNREEIIKKIVKRNIKRNIEENKKRIIEENTEKNIKENVQKRHVHLTTEQYLFYPKIPNRYIIEILKVSANHDSYWNIQLLAKQLKHIINILEIVFLNTIFVFGFDNSSCYDVFAKDALVASRINVKYDRKQL</sequence>
<comment type="caution">
    <text evidence="1">The sequence shown here is derived from an EMBL/GenBank/DDBJ whole genome shotgun (WGS) entry which is preliminary data.</text>
</comment>
<dbReference type="AlphaFoldDB" id="A0A9N9DGF7"/>
<gene>
    <name evidence="1" type="ORF">CPELLU_LOCUS8689</name>
</gene>
<evidence type="ECO:0000313" key="1">
    <source>
        <dbReference type="EMBL" id="CAG8637409.1"/>
    </source>
</evidence>
<protein>
    <submittedName>
        <fullName evidence="1">3349_t:CDS:1</fullName>
    </submittedName>
</protein>
<name>A0A9N9DGF7_9GLOM</name>
<dbReference type="EMBL" id="CAJVQA010006268">
    <property type="protein sequence ID" value="CAG8637409.1"/>
    <property type="molecule type" value="Genomic_DNA"/>
</dbReference>
<reference evidence="1" key="1">
    <citation type="submission" date="2021-06" db="EMBL/GenBank/DDBJ databases">
        <authorList>
            <person name="Kallberg Y."/>
            <person name="Tangrot J."/>
            <person name="Rosling A."/>
        </authorList>
    </citation>
    <scope>NUCLEOTIDE SEQUENCE</scope>
    <source>
        <strain evidence="1">FL966</strain>
    </source>
</reference>